<keyword evidence="4" id="KW-0812">Transmembrane</keyword>
<keyword evidence="6" id="KW-1185">Reference proteome</keyword>
<proteinExistence type="inferred from homology"/>
<dbReference type="PANTHER" id="PTHR22550">
    <property type="entry name" value="SPORE GERMINATION PROTEIN"/>
    <property type="match status" value="1"/>
</dbReference>
<evidence type="ECO:0000313" key="5">
    <source>
        <dbReference type="EMBL" id="EMT51982.1"/>
    </source>
</evidence>
<dbReference type="PANTHER" id="PTHR22550:SF5">
    <property type="entry name" value="LEUCINE ZIPPER PROTEIN 4"/>
    <property type="match status" value="1"/>
</dbReference>
<accession>M8DEY7</accession>
<dbReference type="EMBL" id="APBN01000005">
    <property type="protein sequence ID" value="EMT51982.1"/>
    <property type="molecule type" value="Genomic_DNA"/>
</dbReference>
<dbReference type="Pfam" id="PF03323">
    <property type="entry name" value="GerA"/>
    <property type="match status" value="1"/>
</dbReference>
<protein>
    <submittedName>
        <fullName evidence="5">Spore germination protein</fullName>
    </submittedName>
</protein>
<feature type="transmembrane region" description="Helical" evidence="4">
    <location>
        <begin position="421"/>
        <end position="443"/>
    </location>
</feature>
<dbReference type="GO" id="GO:0009847">
    <property type="term" value="P:spore germination"/>
    <property type="evidence" value="ECO:0007669"/>
    <property type="project" value="InterPro"/>
</dbReference>
<organism evidence="5 6">
    <name type="scientific">Brevibacillus borstelensis AK1</name>
    <dbReference type="NCBI Taxonomy" id="1300222"/>
    <lineage>
        <taxon>Bacteria</taxon>
        <taxon>Bacillati</taxon>
        <taxon>Bacillota</taxon>
        <taxon>Bacilli</taxon>
        <taxon>Bacillales</taxon>
        <taxon>Paenibacillaceae</taxon>
        <taxon>Brevibacillus</taxon>
    </lineage>
</organism>
<dbReference type="GO" id="GO:0016020">
    <property type="term" value="C:membrane"/>
    <property type="evidence" value="ECO:0007669"/>
    <property type="project" value="InterPro"/>
</dbReference>
<sequence length="528" mass="58361">MFRRVWEKWKNEAIASCRKQQSSHSDQQASNKTPLSESLQENLDIIKQRLGNPQDLIIRPFLIDNSGRACAVACIDGLVDSELVHDKVVKHIQLLMSPAGKAIPAPDEDIMAFMLNEVLSIIEVKTGTTMEEVLDAMLVGDTAFFVDGSHTTILIDSRGWETRGIEEPVSEGLVRGPRDGFNENIRDNTVRIRRRVRDPKLRFDATTVGRRSKTDLIVAYIEDIAHPNIVNEIKRRISTIDIDQVEESGYIEQWIEDNFLSPFPQVQNTERPDKVASALFQGRVAIILDGTPMVLLAPVTLGIMLHSPEDFYERWMVGSLARVLRYLASYLAVFSPALYIALVTFHPGLIPSDLAFSIAATRDGVPFPAAVESLIMVTTMELLQEAGLRLPKPIGQTVGIVGGLVIGEAAVSAGIVSPVMVIVVAITAIASFAIPSYNLAIAFRMIRFGAMLAAAMFGLYGVVLAFILIVIHLTNLTSIGVPYLAPLAPQLVSDWKDYILRAPITFFKKRPDMLQTKDKTRMKAGRSQ</sequence>
<dbReference type="InterPro" id="IPR004995">
    <property type="entry name" value="Spore_Ger"/>
</dbReference>
<feature type="transmembrane region" description="Helical" evidence="4">
    <location>
        <begin position="450"/>
        <end position="473"/>
    </location>
</feature>
<dbReference type="PIRSF" id="PIRSF005690">
    <property type="entry name" value="GerBA"/>
    <property type="match status" value="1"/>
</dbReference>
<evidence type="ECO:0000256" key="3">
    <source>
        <dbReference type="SAM" id="MobiDB-lite"/>
    </source>
</evidence>
<keyword evidence="4" id="KW-1133">Transmembrane helix</keyword>
<name>M8DEY7_9BACL</name>
<dbReference type="RefSeq" id="WP_003388996.1">
    <property type="nucleotide sequence ID" value="NZ_APBN01000005.1"/>
</dbReference>
<dbReference type="InterPro" id="IPR050768">
    <property type="entry name" value="UPF0353/GerABKA_families"/>
</dbReference>
<dbReference type="GeneID" id="89498542"/>
<gene>
    <name evidence="5" type="ORF">I532_14103</name>
</gene>
<keyword evidence="2 4" id="KW-0472">Membrane</keyword>
<feature type="region of interest" description="Disordered" evidence="3">
    <location>
        <begin position="17"/>
        <end position="36"/>
    </location>
</feature>
<feature type="transmembrane region" description="Helical" evidence="4">
    <location>
        <begin position="323"/>
        <end position="345"/>
    </location>
</feature>
<feature type="compositionally biased region" description="Polar residues" evidence="3">
    <location>
        <begin position="18"/>
        <end position="36"/>
    </location>
</feature>
<evidence type="ECO:0000256" key="1">
    <source>
        <dbReference type="ARBA" id="ARBA00005278"/>
    </source>
</evidence>
<comment type="caution">
    <text evidence="5">The sequence shown here is derived from an EMBL/GenBank/DDBJ whole genome shotgun (WGS) entry which is preliminary data.</text>
</comment>
<dbReference type="Proteomes" id="UP000012081">
    <property type="component" value="Unassembled WGS sequence"/>
</dbReference>
<dbReference type="AlphaFoldDB" id="M8DEY7"/>
<reference evidence="5 6" key="1">
    <citation type="submission" date="2013-03" db="EMBL/GenBank/DDBJ databases">
        <title>Assembly of a new bacterial strain Brevibacillus borstelensis AK1.</title>
        <authorList>
            <person name="Rajan I."/>
            <person name="PoliReddy D."/>
            <person name="Sugumar T."/>
            <person name="Rathinam K."/>
            <person name="Alqarawi S."/>
            <person name="Khalil A.B."/>
            <person name="Sivakumar N."/>
        </authorList>
    </citation>
    <scope>NUCLEOTIDE SEQUENCE [LARGE SCALE GENOMIC DNA]</scope>
    <source>
        <strain evidence="5 6">AK1</strain>
    </source>
</reference>
<dbReference type="STRING" id="1300222.I532_14103"/>
<evidence type="ECO:0000256" key="4">
    <source>
        <dbReference type="SAM" id="Phobius"/>
    </source>
</evidence>
<evidence type="ECO:0000313" key="6">
    <source>
        <dbReference type="Proteomes" id="UP000012081"/>
    </source>
</evidence>
<comment type="similarity">
    <text evidence="1">Belongs to the GerABKA family.</text>
</comment>
<evidence type="ECO:0000256" key="2">
    <source>
        <dbReference type="ARBA" id="ARBA00023136"/>
    </source>
</evidence>
<dbReference type="PATRIC" id="fig|1300222.3.peg.2947"/>